<dbReference type="Pfam" id="PF00145">
    <property type="entry name" value="DNA_methylase"/>
    <property type="match status" value="1"/>
</dbReference>
<dbReference type="GO" id="GO:0032259">
    <property type="term" value="P:methylation"/>
    <property type="evidence" value="ECO:0007669"/>
    <property type="project" value="UniProtKB-KW"/>
</dbReference>
<dbReference type="InterPro" id="IPR001525">
    <property type="entry name" value="C5_MeTfrase"/>
</dbReference>
<keyword evidence="2" id="KW-0808">Transferase</keyword>
<reference evidence="4" key="1">
    <citation type="submission" date="2021-01" db="EMBL/GenBank/DDBJ databases">
        <authorList>
            <person name="Corre E."/>
            <person name="Pelletier E."/>
            <person name="Niang G."/>
            <person name="Scheremetjew M."/>
            <person name="Finn R."/>
            <person name="Kale V."/>
            <person name="Holt S."/>
            <person name="Cochrane G."/>
            <person name="Meng A."/>
            <person name="Brown T."/>
            <person name="Cohen L."/>
        </authorList>
    </citation>
    <scope>NUCLEOTIDE SEQUENCE</scope>
    <source>
        <strain evidence="4">SAG 11-49</strain>
    </source>
</reference>
<organism evidence="4">
    <name type="scientific">Chlamydomonas leiostraca</name>
    <dbReference type="NCBI Taxonomy" id="1034604"/>
    <lineage>
        <taxon>Eukaryota</taxon>
        <taxon>Viridiplantae</taxon>
        <taxon>Chlorophyta</taxon>
        <taxon>core chlorophytes</taxon>
        <taxon>Chlorophyceae</taxon>
        <taxon>CS clade</taxon>
        <taxon>Chlamydomonadales</taxon>
        <taxon>Chlamydomonadaceae</taxon>
        <taxon>Chlamydomonas</taxon>
    </lineage>
</organism>
<accession>A0A7S0WUV9</accession>
<dbReference type="InterPro" id="IPR029063">
    <property type="entry name" value="SAM-dependent_MTases_sf"/>
</dbReference>
<dbReference type="GO" id="GO:0008168">
    <property type="term" value="F:methyltransferase activity"/>
    <property type="evidence" value="ECO:0007669"/>
    <property type="project" value="UniProtKB-KW"/>
</dbReference>
<evidence type="ECO:0008006" key="5">
    <source>
        <dbReference type="Google" id="ProtNLM"/>
    </source>
</evidence>
<keyword evidence="3" id="KW-0949">S-adenosyl-L-methionine</keyword>
<dbReference type="EMBL" id="HBFB01022445">
    <property type="protein sequence ID" value="CAD8685924.1"/>
    <property type="molecule type" value="Transcribed_RNA"/>
</dbReference>
<keyword evidence="1" id="KW-0489">Methyltransferase</keyword>
<gene>
    <name evidence="4" type="ORF">CLEI1391_LOCUS12624</name>
</gene>
<evidence type="ECO:0000256" key="1">
    <source>
        <dbReference type="ARBA" id="ARBA00022603"/>
    </source>
</evidence>
<protein>
    <recommendedName>
        <fullName evidence="5">DNA (cytosine-5-)-methyltransferase</fullName>
    </recommendedName>
</protein>
<evidence type="ECO:0000256" key="3">
    <source>
        <dbReference type="ARBA" id="ARBA00022691"/>
    </source>
</evidence>
<sequence>MAPGAAENLLTCQGHTQSQPRMLKSLDLFSGIGGITLALKGLCKPVAYCEIDPHAQRVLNARMDDGMLPRAAVFDDVRTLTRKQLAPDTHVDIIVGGWPCQDLSVIGLRKRFFCLLIRPGWSHVFSGAGYQGRSWRHEPARMFPKHGGKPKDHRNRMEMMGNAVVPDCVRAAFITLATGFHTLPSLLMAATASNVLLQCSCAPWLP</sequence>
<proteinExistence type="predicted"/>
<name>A0A7S0WUV9_9CHLO</name>
<dbReference type="InterPro" id="IPR018117">
    <property type="entry name" value="C5_DNA_meth_AS"/>
</dbReference>
<dbReference type="Gene3D" id="3.40.50.150">
    <property type="entry name" value="Vaccinia Virus protein VP39"/>
    <property type="match status" value="1"/>
</dbReference>
<evidence type="ECO:0000256" key="2">
    <source>
        <dbReference type="ARBA" id="ARBA00022679"/>
    </source>
</evidence>
<dbReference type="PROSITE" id="PS00094">
    <property type="entry name" value="C5_MTASE_1"/>
    <property type="match status" value="1"/>
</dbReference>
<dbReference type="AlphaFoldDB" id="A0A7S0WUV9"/>
<dbReference type="SUPFAM" id="SSF53335">
    <property type="entry name" value="S-adenosyl-L-methionine-dependent methyltransferases"/>
    <property type="match status" value="1"/>
</dbReference>
<evidence type="ECO:0000313" key="4">
    <source>
        <dbReference type="EMBL" id="CAD8685924.1"/>
    </source>
</evidence>